<organism evidence="4 5">
    <name type="scientific">Ceratobasidium theobromae</name>
    <dbReference type="NCBI Taxonomy" id="1582974"/>
    <lineage>
        <taxon>Eukaryota</taxon>
        <taxon>Fungi</taxon>
        <taxon>Dikarya</taxon>
        <taxon>Basidiomycota</taxon>
        <taxon>Agaricomycotina</taxon>
        <taxon>Agaricomycetes</taxon>
        <taxon>Cantharellales</taxon>
        <taxon>Ceratobasidiaceae</taxon>
        <taxon>Ceratobasidium</taxon>
    </lineage>
</organism>
<keyword evidence="2" id="KW-1133">Transmembrane helix</keyword>
<reference evidence="4 5" key="1">
    <citation type="journal article" date="2019" name="Fungal Biol. Biotechnol.">
        <title>Draft genome sequence of fastidious pathogen Ceratobasidium theobromae, which causes vascular-streak dieback in Theobroma cacao.</title>
        <authorList>
            <person name="Ali S.S."/>
            <person name="Asman A."/>
            <person name="Shao J."/>
            <person name="Firmansyah A.P."/>
            <person name="Susilo A.W."/>
            <person name="Rosmana A."/>
            <person name="McMahon P."/>
            <person name="Junaid M."/>
            <person name="Guest D."/>
            <person name="Kheng T.Y."/>
            <person name="Meinhardt L.W."/>
            <person name="Bailey B.A."/>
        </authorList>
    </citation>
    <scope>NUCLEOTIDE SEQUENCE [LARGE SCALE GENOMIC DNA]</scope>
    <source>
        <strain evidence="4 5">CT2</strain>
    </source>
</reference>
<dbReference type="Pfam" id="PF20152">
    <property type="entry name" value="DUF6534"/>
    <property type="match status" value="1"/>
</dbReference>
<proteinExistence type="predicted"/>
<feature type="domain" description="DUF6534" evidence="3">
    <location>
        <begin position="39"/>
        <end position="124"/>
    </location>
</feature>
<dbReference type="PANTHER" id="PTHR40465:SF1">
    <property type="entry name" value="DUF6534 DOMAIN-CONTAINING PROTEIN"/>
    <property type="match status" value="1"/>
</dbReference>
<dbReference type="PANTHER" id="PTHR40465">
    <property type="entry name" value="CHROMOSOME 1, WHOLE GENOME SHOTGUN SEQUENCE"/>
    <property type="match status" value="1"/>
</dbReference>
<evidence type="ECO:0000313" key="4">
    <source>
        <dbReference type="EMBL" id="KAB5595885.1"/>
    </source>
</evidence>
<feature type="region of interest" description="Disordered" evidence="1">
    <location>
        <begin position="156"/>
        <end position="228"/>
    </location>
</feature>
<evidence type="ECO:0000256" key="1">
    <source>
        <dbReference type="SAM" id="MobiDB-lite"/>
    </source>
</evidence>
<protein>
    <recommendedName>
        <fullName evidence="3">DUF6534 domain-containing protein</fullName>
    </recommendedName>
</protein>
<accession>A0A5N5QVV5</accession>
<dbReference type="InterPro" id="IPR045339">
    <property type="entry name" value="DUF6534"/>
</dbReference>
<feature type="transmembrane region" description="Helical" evidence="2">
    <location>
        <begin position="31"/>
        <end position="53"/>
    </location>
</feature>
<keyword evidence="5" id="KW-1185">Reference proteome</keyword>
<keyword evidence="2" id="KW-0812">Transmembrane</keyword>
<comment type="caution">
    <text evidence="4">The sequence shown here is derived from an EMBL/GenBank/DDBJ whole genome shotgun (WGS) entry which is preliminary data.</text>
</comment>
<gene>
    <name evidence="4" type="ORF">CTheo_649</name>
</gene>
<keyword evidence="2" id="KW-0472">Membrane</keyword>
<dbReference type="OrthoDB" id="3206554at2759"/>
<feature type="transmembrane region" description="Helical" evidence="2">
    <location>
        <begin position="73"/>
        <end position="94"/>
    </location>
</feature>
<feature type="compositionally biased region" description="Polar residues" evidence="1">
    <location>
        <begin position="156"/>
        <end position="165"/>
    </location>
</feature>
<evidence type="ECO:0000259" key="3">
    <source>
        <dbReference type="Pfam" id="PF20152"/>
    </source>
</evidence>
<evidence type="ECO:0000313" key="5">
    <source>
        <dbReference type="Proteomes" id="UP000383932"/>
    </source>
</evidence>
<sequence>MLGALGGGIAIKVIFTQYGSTLYAREVRVPAYIDLFCTVAADLTITMIILRYLTSNRTGIQNTDNMLTRLARITFSSQLPPTLIAIALAIEFTIKYDSFIAIPFICVQGKVYGISLLHTLNIRETWRRPNTTSDIEFQQPSQPTVWRANASRNATINSRQFNTQVDHPGATKSGKKGPQTDTDDSMSADTTSVDAQGGTFQLSRPGMALASQTHLPHEKDVHPLGPTS</sequence>
<evidence type="ECO:0000256" key="2">
    <source>
        <dbReference type="SAM" id="Phobius"/>
    </source>
</evidence>
<dbReference type="AlphaFoldDB" id="A0A5N5QVV5"/>
<dbReference type="EMBL" id="SSOP01000005">
    <property type="protein sequence ID" value="KAB5595885.1"/>
    <property type="molecule type" value="Genomic_DNA"/>
</dbReference>
<name>A0A5N5QVV5_9AGAM</name>
<dbReference type="Proteomes" id="UP000383932">
    <property type="component" value="Unassembled WGS sequence"/>
</dbReference>
<feature type="transmembrane region" description="Helical" evidence="2">
    <location>
        <begin position="100"/>
        <end position="120"/>
    </location>
</feature>